<keyword evidence="23" id="KW-1185">Reference proteome</keyword>
<dbReference type="Gene3D" id="2.60.200.20">
    <property type="match status" value="1"/>
</dbReference>
<dbReference type="CDD" id="cd22679">
    <property type="entry name" value="FHA_SLMAP"/>
    <property type="match status" value="1"/>
</dbReference>
<dbReference type="SMART" id="SM00240">
    <property type="entry name" value="FHA"/>
    <property type="match status" value="1"/>
</dbReference>
<dbReference type="GO" id="GO:0005789">
    <property type="term" value="C:endoplasmic reticulum membrane"/>
    <property type="evidence" value="ECO:0007669"/>
    <property type="project" value="UniProtKB-SubCell"/>
</dbReference>
<dbReference type="EMBL" id="OV725078">
    <property type="protein sequence ID" value="CAH1393114.1"/>
    <property type="molecule type" value="Genomic_DNA"/>
</dbReference>
<dbReference type="FunFam" id="2.60.200.20:FF:000003">
    <property type="entry name" value="sarcolemmal membrane-associated protein isoform X2"/>
    <property type="match status" value="1"/>
</dbReference>
<keyword evidence="4" id="KW-1003">Cell membrane</keyword>
<evidence type="ECO:0000256" key="1">
    <source>
        <dbReference type="ARBA" id="ARBA00004300"/>
    </source>
</evidence>
<accession>A0A9P0E3C8</accession>
<keyword evidence="12 20" id="KW-0472">Membrane</keyword>
<evidence type="ECO:0000256" key="14">
    <source>
        <dbReference type="ARBA" id="ARBA00057671"/>
    </source>
</evidence>
<reference evidence="22" key="1">
    <citation type="submission" date="2022-01" db="EMBL/GenBank/DDBJ databases">
        <authorList>
            <person name="King R."/>
        </authorList>
    </citation>
    <scope>NUCLEOTIDE SEQUENCE</scope>
</reference>
<evidence type="ECO:0000256" key="3">
    <source>
        <dbReference type="ARBA" id="ARBA00004389"/>
    </source>
</evidence>
<keyword evidence="8" id="KW-0256">Endoplasmic reticulum</keyword>
<evidence type="ECO:0000256" key="15">
    <source>
        <dbReference type="ARBA" id="ARBA00060409"/>
    </source>
</evidence>
<evidence type="ECO:0000313" key="22">
    <source>
        <dbReference type="EMBL" id="CAH1393114.1"/>
    </source>
</evidence>
<dbReference type="InterPro" id="IPR051176">
    <property type="entry name" value="Cent_Immune-Sig_Mod"/>
</dbReference>
<feature type="domain" description="FHA" evidence="21">
    <location>
        <begin position="27"/>
        <end position="82"/>
    </location>
</feature>
<evidence type="ECO:0000256" key="7">
    <source>
        <dbReference type="ARBA" id="ARBA00022692"/>
    </source>
</evidence>
<dbReference type="OrthoDB" id="687730at2759"/>
<evidence type="ECO:0000256" key="18">
    <source>
        <dbReference type="ARBA" id="ARBA00074026"/>
    </source>
</evidence>
<keyword evidence="5" id="KW-0963">Cytoplasm</keyword>
<feature type="coiled-coil region" evidence="19">
    <location>
        <begin position="196"/>
        <end position="338"/>
    </location>
</feature>
<feature type="transmembrane region" description="Helical" evidence="20">
    <location>
        <begin position="690"/>
        <end position="711"/>
    </location>
</feature>
<gene>
    <name evidence="22" type="ORF">NEZAVI_LOCUS3831</name>
</gene>
<evidence type="ECO:0000256" key="11">
    <source>
        <dbReference type="ARBA" id="ARBA00023128"/>
    </source>
</evidence>
<dbReference type="PANTHER" id="PTHR15715">
    <property type="entry name" value="CENTROSOMAL PROTEIN OF 170 KDA"/>
    <property type="match status" value="1"/>
</dbReference>
<dbReference type="GO" id="GO:0031966">
    <property type="term" value="C:mitochondrial membrane"/>
    <property type="evidence" value="ECO:0007669"/>
    <property type="project" value="UniProtKB-SubCell"/>
</dbReference>
<evidence type="ECO:0000256" key="12">
    <source>
        <dbReference type="ARBA" id="ARBA00023136"/>
    </source>
</evidence>
<feature type="coiled-coil region" evidence="19">
    <location>
        <begin position="580"/>
        <end position="681"/>
    </location>
</feature>
<evidence type="ECO:0000256" key="2">
    <source>
        <dbReference type="ARBA" id="ARBA00004304"/>
    </source>
</evidence>
<keyword evidence="9 20" id="KW-1133">Transmembrane helix</keyword>
<name>A0A9P0E3C8_NEZVI</name>
<dbReference type="PANTHER" id="PTHR15715:SF37">
    <property type="entry name" value="LD47843P"/>
    <property type="match status" value="1"/>
</dbReference>
<keyword evidence="11" id="KW-0496">Mitochondrion</keyword>
<keyword evidence="10 19" id="KW-0175">Coiled coil</keyword>
<keyword evidence="7 20" id="KW-0812">Transmembrane</keyword>
<keyword evidence="6" id="KW-0597">Phosphoprotein</keyword>
<comment type="subcellular location">
    <subcellularLocation>
        <location evidence="15">Cell membrane</location>
        <location evidence="15">Sarcolemma</location>
        <topology evidence="15">Single-pass type IV membrane protein</topology>
    </subcellularLocation>
    <subcellularLocation>
        <location evidence="1">Cytoplasm</location>
        <location evidence="1">Cytoskeleton</location>
        <location evidence="1">Microtubule organizing center</location>
        <location evidence="1">Centrosome</location>
    </subcellularLocation>
    <subcellularLocation>
        <location evidence="3">Endoplasmic reticulum membrane</location>
        <topology evidence="3">Single-pass membrane protein</topology>
    </subcellularLocation>
    <subcellularLocation>
        <location evidence="2">Mitochondrion membrane</location>
        <topology evidence="2">Single-pass membrane protein</topology>
    </subcellularLocation>
</comment>
<comment type="subunit">
    <text evidence="17">Homodimer. Interacts with myosin. Interacts with SIKE1 and both associate with the STRIPAK core complex composed of PP2A catalytic and scaffolding subunits, the striatins (PP2A regulatory subunits), the striatin-associated proteins MOB4, STRIP1 and STRIP2, PDCD10 and members of the STE20 kinases, such as STK24 and STK26. Interacts (via FHA domain) with STK3 (when phosphorylated); the interaction associates STK3 with the STRIPAK complex.</text>
</comment>
<dbReference type="PROSITE" id="PS50006">
    <property type="entry name" value="FHA_DOMAIN"/>
    <property type="match status" value="1"/>
</dbReference>
<dbReference type="Proteomes" id="UP001152798">
    <property type="component" value="Chromosome 2"/>
</dbReference>
<evidence type="ECO:0000256" key="9">
    <source>
        <dbReference type="ARBA" id="ARBA00022989"/>
    </source>
</evidence>
<evidence type="ECO:0000256" key="19">
    <source>
        <dbReference type="SAM" id="Coils"/>
    </source>
</evidence>
<evidence type="ECO:0000256" key="4">
    <source>
        <dbReference type="ARBA" id="ARBA00022475"/>
    </source>
</evidence>
<keyword evidence="13" id="KW-0206">Cytoskeleton</keyword>
<evidence type="ECO:0000256" key="13">
    <source>
        <dbReference type="ARBA" id="ARBA00023212"/>
    </source>
</evidence>
<comment type="function">
    <text evidence="14">Associates with the striatin-interacting phosphatase and kinase (STRIPAK) core complex, forming the extended (SIKE1:SLMAP)STRIPAK complex. The (SIKE1:SLMAP)STRIPAK complex dephosphorylates STK3 leading to the inhibition of Hippo signaling and the control of cell growth. May play a role during myoblast fusion.</text>
</comment>
<dbReference type="GO" id="GO:0042383">
    <property type="term" value="C:sarcolemma"/>
    <property type="evidence" value="ECO:0007669"/>
    <property type="project" value="UniProtKB-SubCell"/>
</dbReference>
<evidence type="ECO:0000259" key="21">
    <source>
        <dbReference type="PROSITE" id="PS50006"/>
    </source>
</evidence>
<dbReference type="SUPFAM" id="SSF49879">
    <property type="entry name" value="SMAD/FHA domain"/>
    <property type="match status" value="1"/>
</dbReference>
<evidence type="ECO:0000313" key="23">
    <source>
        <dbReference type="Proteomes" id="UP001152798"/>
    </source>
</evidence>
<evidence type="ECO:0000256" key="16">
    <source>
        <dbReference type="ARBA" id="ARBA00061687"/>
    </source>
</evidence>
<comment type="similarity">
    <text evidence="16">Belongs to the SLMAP family.</text>
</comment>
<dbReference type="InterPro" id="IPR008984">
    <property type="entry name" value="SMAD_FHA_dom_sf"/>
</dbReference>
<evidence type="ECO:0000256" key="17">
    <source>
        <dbReference type="ARBA" id="ARBA00066015"/>
    </source>
</evidence>
<organism evidence="22 23">
    <name type="scientific">Nezara viridula</name>
    <name type="common">Southern green stink bug</name>
    <name type="synonym">Cimex viridulus</name>
    <dbReference type="NCBI Taxonomy" id="85310"/>
    <lineage>
        <taxon>Eukaryota</taxon>
        <taxon>Metazoa</taxon>
        <taxon>Ecdysozoa</taxon>
        <taxon>Arthropoda</taxon>
        <taxon>Hexapoda</taxon>
        <taxon>Insecta</taxon>
        <taxon>Pterygota</taxon>
        <taxon>Neoptera</taxon>
        <taxon>Paraneoptera</taxon>
        <taxon>Hemiptera</taxon>
        <taxon>Heteroptera</taxon>
        <taxon>Panheteroptera</taxon>
        <taxon>Pentatomomorpha</taxon>
        <taxon>Pentatomoidea</taxon>
        <taxon>Pentatomidae</taxon>
        <taxon>Pentatominae</taxon>
        <taxon>Nezara</taxon>
    </lineage>
</organism>
<evidence type="ECO:0000256" key="20">
    <source>
        <dbReference type="SAM" id="Phobius"/>
    </source>
</evidence>
<evidence type="ECO:0000256" key="6">
    <source>
        <dbReference type="ARBA" id="ARBA00022553"/>
    </source>
</evidence>
<sequence>MAGKAVLTCRPNSHLFQERTLVLDQPVKIGRSVARARPSPNNAIFDCKVLSRNHAVFWYTNGKFYLQDTKSSNGTFVNNQRLSKSGEESLPREVCSGDIVQFGVDVIENTRKVTHGCIIANIKLYLPDGKEAKASQSSSIISSNAVPVEDLYELHQYLQEASQREHMLETKLFALQEVLNSIKEAADQGWKALIAEDRLLTRVETLENQLQAYSKNFGEEKLKEELVKLQEEKNQYQCTAKEFLKKVLDEKLEAVQKCQEVKRSLVNVEAAYSSLTDEMTKSHAHIQELAHKLSIQLAKNADAEAKIQELETKQVKTIERLESRNKELEKMLAVRHAAEESLEKQLTDLRTAENIANEKAMAYELQLKVLSNFPSADLEGIEINEGDSLDGLSLKNFEANMIETDLQESSDSFSYHKNEKGALNGGCKESNNFVDSELTELKEMESDSSETIENCDTKEDSSTLIAKNSDNCLIAQERSEKDHKYCEECSVIKQALKEQLKLHSQYLNENSDVPEDFQNSLNKKNQEQEELLLRRQLLEAQQTAKQSRKEQAQMMDQIIALTAELESVNITDDNKIHEKLFESQQECNKLQNTISTLQSELMSLKEKCLMIDEENHQLQQKLDSYKKEKKFLNNKSEKQFEDILFKISRLEEELVIVGSKYMQCNEEKTKIARELANLKLDYQAISHQPYFNLIFALPCIMLVLAVTLAFYPTLSQIMGTAEHLDEGSS</sequence>
<evidence type="ECO:0000256" key="8">
    <source>
        <dbReference type="ARBA" id="ARBA00022824"/>
    </source>
</evidence>
<evidence type="ECO:0000256" key="10">
    <source>
        <dbReference type="ARBA" id="ARBA00023054"/>
    </source>
</evidence>
<dbReference type="AlphaFoldDB" id="A0A9P0E3C8"/>
<dbReference type="CDD" id="cd21911">
    <property type="entry name" value="CC1_SLMAP"/>
    <property type="match status" value="1"/>
</dbReference>
<dbReference type="InterPro" id="IPR000253">
    <property type="entry name" value="FHA_dom"/>
</dbReference>
<dbReference type="GO" id="GO:0005813">
    <property type="term" value="C:centrosome"/>
    <property type="evidence" value="ECO:0007669"/>
    <property type="project" value="UniProtKB-SubCell"/>
</dbReference>
<dbReference type="Pfam" id="PF00498">
    <property type="entry name" value="FHA"/>
    <property type="match status" value="1"/>
</dbReference>
<proteinExistence type="inferred from homology"/>
<evidence type="ECO:0000256" key="5">
    <source>
        <dbReference type="ARBA" id="ARBA00022490"/>
    </source>
</evidence>
<protein>
    <recommendedName>
        <fullName evidence="18">Sarcolemmal membrane-associated protein</fullName>
    </recommendedName>
</protein>